<name>A0A4V1IRQ2_9FUNG</name>
<organism evidence="1 2">
    <name type="scientific">Blyttiomyces helicus</name>
    <dbReference type="NCBI Taxonomy" id="388810"/>
    <lineage>
        <taxon>Eukaryota</taxon>
        <taxon>Fungi</taxon>
        <taxon>Fungi incertae sedis</taxon>
        <taxon>Chytridiomycota</taxon>
        <taxon>Chytridiomycota incertae sedis</taxon>
        <taxon>Chytridiomycetes</taxon>
        <taxon>Chytridiomycetes incertae sedis</taxon>
        <taxon>Blyttiomyces</taxon>
    </lineage>
</organism>
<reference evidence="2" key="1">
    <citation type="journal article" date="2018" name="Nat. Microbiol.">
        <title>Leveraging single-cell genomics to expand the fungal tree of life.</title>
        <authorList>
            <person name="Ahrendt S.R."/>
            <person name="Quandt C.A."/>
            <person name="Ciobanu D."/>
            <person name="Clum A."/>
            <person name="Salamov A."/>
            <person name="Andreopoulos B."/>
            <person name="Cheng J.F."/>
            <person name="Woyke T."/>
            <person name="Pelin A."/>
            <person name="Henrissat B."/>
            <person name="Reynolds N.K."/>
            <person name="Benny G.L."/>
            <person name="Smith M.E."/>
            <person name="James T.Y."/>
            <person name="Grigoriev I.V."/>
        </authorList>
    </citation>
    <scope>NUCLEOTIDE SEQUENCE [LARGE SCALE GENOMIC DNA]</scope>
</reference>
<gene>
    <name evidence="1" type="ORF">BDK51DRAFT_34976</name>
</gene>
<dbReference type="Proteomes" id="UP000269721">
    <property type="component" value="Unassembled WGS sequence"/>
</dbReference>
<protein>
    <submittedName>
        <fullName evidence="1">Uncharacterized protein</fullName>
    </submittedName>
</protein>
<keyword evidence="2" id="KW-1185">Reference proteome</keyword>
<sequence>MADVAELKKLLEGQQKHITALLEGQQKQILAINQRYEAKISALRNDLAVTIHQIYKTLLEKATATAEKALNNILARCSAMSDRRTGCGMYSRRSISREET</sequence>
<accession>A0A4V1IRQ2</accession>
<dbReference type="AlphaFoldDB" id="A0A4V1IRQ2"/>
<proteinExistence type="predicted"/>
<evidence type="ECO:0000313" key="2">
    <source>
        <dbReference type="Proteomes" id="UP000269721"/>
    </source>
</evidence>
<dbReference type="EMBL" id="KZ995350">
    <property type="protein sequence ID" value="RKO90847.1"/>
    <property type="molecule type" value="Genomic_DNA"/>
</dbReference>
<evidence type="ECO:0000313" key="1">
    <source>
        <dbReference type="EMBL" id="RKO90847.1"/>
    </source>
</evidence>